<feature type="transmembrane region" description="Helical" evidence="7">
    <location>
        <begin position="136"/>
        <end position="156"/>
    </location>
</feature>
<dbReference type="PANTHER" id="PTHR43731:SF14">
    <property type="entry name" value="PRESENILIN-ASSOCIATED RHOMBOID-LIKE PROTEIN, MITOCHONDRIAL"/>
    <property type="match status" value="1"/>
</dbReference>
<protein>
    <submittedName>
        <fullName evidence="9">Rhomboid family intramembrane serine protease</fullName>
    </submittedName>
</protein>
<dbReference type="InterPro" id="IPR035952">
    <property type="entry name" value="Rhomboid-like_sf"/>
</dbReference>
<reference evidence="9 10" key="1">
    <citation type="submission" date="2018-11" db="EMBL/GenBank/DDBJ databases">
        <title>Parancylomarina longa gen. nov., sp. nov., isolated from sediments of southern Okinawa.</title>
        <authorList>
            <person name="Fu T."/>
        </authorList>
    </citation>
    <scope>NUCLEOTIDE SEQUENCE [LARGE SCALE GENOMIC DNA]</scope>
    <source>
        <strain evidence="9 10">T3-2 S1-C</strain>
    </source>
</reference>
<dbReference type="InterPro" id="IPR050925">
    <property type="entry name" value="Rhomboid_protease_S54"/>
</dbReference>
<evidence type="ECO:0000256" key="2">
    <source>
        <dbReference type="ARBA" id="ARBA00009045"/>
    </source>
</evidence>
<comment type="subcellular location">
    <subcellularLocation>
        <location evidence="1">Membrane</location>
        <topology evidence="1">Multi-pass membrane protein</topology>
    </subcellularLocation>
</comment>
<dbReference type="GO" id="GO:0006508">
    <property type="term" value="P:proteolysis"/>
    <property type="evidence" value="ECO:0007669"/>
    <property type="project" value="UniProtKB-KW"/>
</dbReference>
<proteinExistence type="inferred from homology"/>
<evidence type="ECO:0000256" key="3">
    <source>
        <dbReference type="ARBA" id="ARBA00022692"/>
    </source>
</evidence>
<keyword evidence="10" id="KW-1185">Reference proteome</keyword>
<keyword evidence="9" id="KW-0645">Protease</keyword>
<dbReference type="GO" id="GO:0004252">
    <property type="term" value="F:serine-type endopeptidase activity"/>
    <property type="evidence" value="ECO:0007669"/>
    <property type="project" value="InterPro"/>
</dbReference>
<evidence type="ECO:0000256" key="1">
    <source>
        <dbReference type="ARBA" id="ARBA00004141"/>
    </source>
</evidence>
<keyword evidence="4" id="KW-0378">Hydrolase</keyword>
<dbReference type="EMBL" id="RJJX01000025">
    <property type="protein sequence ID" value="RUT73245.1"/>
    <property type="molecule type" value="Genomic_DNA"/>
</dbReference>
<evidence type="ECO:0000256" key="6">
    <source>
        <dbReference type="ARBA" id="ARBA00023136"/>
    </source>
</evidence>
<dbReference type="GO" id="GO:0016020">
    <property type="term" value="C:membrane"/>
    <property type="evidence" value="ECO:0007669"/>
    <property type="project" value="UniProtKB-SubCell"/>
</dbReference>
<feature type="domain" description="Peptidase S54 rhomboid" evidence="8">
    <location>
        <begin position="38"/>
        <end position="187"/>
    </location>
</feature>
<dbReference type="SUPFAM" id="SSF144091">
    <property type="entry name" value="Rhomboid-like"/>
    <property type="match status" value="1"/>
</dbReference>
<evidence type="ECO:0000313" key="10">
    <source>
        <dbReference type="Proteomes" id="UP000282985"/>
    </source>
</evidence>
<keyword evidence="3 7" id="KW-0812">Transmembrane</keyword>
<name>A0A434AG05_9BACT</name>
<dbReference type="Pfam" id="PF01694">
    <property type="entry name" value="Rhomboid"/>
    <property type="match status" value="1"/>
</dbReference>
<keyword evidence="5 7" id="KW-1133">Transmembrane helix</keyword>
<dbReference type="InterPro" id="IPR022764">
    <property type="entry name" value="Peptidase_S54_rhomboid_dom"/>
</dbReference>
<comment type="similarity">
    <text evidence="2">Belongs to the peptidase S54 family.</text>
</comment>
<gene>
    <name evidence="9" type="ORF">DLK05_14295</name>
</gene>
<organism evidence="9 10">
    <name type="scientific">Ancylomarina longa</name>
    <dbReference type="NCBI Taxonomy" id="2487017"/>
    <lineage>
        <taxon>Bacteria</taxon>
        <taxon>Pseudomonadati</taxon>
        <taxon>Bacteroidota</taxon>
        <taxon>Bacteroidia</taxon>
        <taxon>Marinilabiliales</taxon>
        <taxon>Marinifilaceae</taxon>
        <taxon>Ancylomarina</taxon>
    </lineage>
</organism>
<feature type="transmembrane region" description="Helical" evidence="7">
    <location>
        <begin position="111"/>
        <end position="130"/>
    </location>
</feature>
<feature type="transmembrane region" description="Helical" evidence="7">
    <location>
        <begin position="76"/>
        <end position="99"/>
    </location>
</feature>
<dbReference type="PANTHER" id="PTHR43731">
    <property type="entry name" value="RHOMBOID PROTEASE"/>
    <property type="match status" value="1"/>
</dbReference>
<evidence type="ECO:0000256" key="5">
    <source>
        <dbReference type="ARBA" id="ARBA00022989"/>
    </source>
</evidence>
<evidence type="ECO:0000313" key="9">
    <source>
        <dbReference type="EMBL" id="RUT73245.1"/>
    </source>
</evidence>
<evidence type="ECO:0000259" key="8">
    <source>
        <dbReference type="Pfam" id="PF01694"/>
    </source>
</evidence>
<evidence type="ECO:0000256" key="4">
    <source>
        <dbReference type="ARBA" id="ARBA00022801"/>
    </source>
</evidence>
<dbReference type="AlphaFoldDB" id="A0A434AG05"/>
<accession>A0A434AG05</accession>
<comment type="caution">
    <text evidence="9">The sequence shown here is derived from an EMBL/GenBank/DDBJ whole genome shotgun (WGS) entry which is preliminary data.</text>
</comment>
<sequence length="202" mass="23892">MMTIIIIVITVIASVMAFKKVELLYKYQFNAYQILKRNQWYRIITYGFLHANWDHLLVNMVVLYFFGEALENYFNYYFGVAGVPYFFILYFGALIFSTLYDLRKHRDHYHYNAVGASGAISAIVFATIFFAPLEKIYFMFLIPIPGIIFAILYLYYSYYMSKKNIDNIGHSAHFYGALFGFLFPIIIKPQLFQLFLHHILNF</sequence>
<dbReference type="OrthoDB" id="9807874at2"/>
<dbReference type="Gene3D" id="1.20.1540.10">
    <property type="entry name" value="Rhomboid-like"/>
    <property type="match status" value="1"/>
</dbReference>
<dbReference type="Proteomes" id="UP000282985">
    <property type="component" value="Unassembled WGS sequence"/>
</dbReference>
<evidence type="ECO:0000256" key="7">
    <source>
        <dbReference type="SAM" id="Phobius"/>
    </source>
</evidence>
<keyword evidence="6 7" id="KW-0472">Membrane</keyword>
<feature type="transmembrane region" description="Helical" evidence="7">
    <location>
        <begin position="168"/>
        <end position="187"/>
    </location>
</feature>